<sequence>MDMGLVLHVPGREGVAPLLLRVWAAGDVPELIEAYRDPVMLRWTRFHVRDERDAGQWLEKQWKGWRDGDRLSFAVTEPDPGTGVHRLVANVVVKGLVAGASFAEVGYWTARAARGRGVAGRALEALTTWVFEARGLEGLRLLHEVGNLASCRVARKCGYVLEGVVPATPPFPCDGHVHVRRAPC</sequence>
<dbReference type="SUPFAM" id="SSF55729">
    <property type="entry name" value="Acyl-CoA N-acyltransferases (Nat)"/>
    <property type="match status" value="1"/>
</dbReference>
<dbReference type="GO" id="GO:0008999">
    <property type="term" value="F:protein-N-terminal-alanine acetyltransferase activity"/>
    <property type="evidence" value="ECO:0007669"/>
    <property type="project" value="TreeGrafter"/>
</dbReference>
<dbReference type="InterPro" id="IPR016181">
    <property type="entry name" value="Acyl_CoA_acyltransferase"/>
</dbReference>
<name>A0A367FAH4_9ACTN</name>
<dbReference type="GO" id="GO:0005737">
    <property type="term" value="C:cytoplasm"/>
    <property type="evidence" value="ECO:0007669"/>
    <property type="project" value="TreeGrafter"/>
</dbReference>
<feature type="domain" description="N-acetyltransferase" evidence="1">
    <location>
        <begin position="18"/>
        <end position="183"/>
    </location>
</feature>
<comment type="caution">
    <text evidence="2">The sequence shown here is derived from an EMBL/GenBank/DDBJ whole genome shotgun (WGS) entry which is preliminary data.</text>
</comment>
<protein>
    <submittedName>
        <fullName evidence="2">N-acetyltransferase</fullName>
    </submittedName>
</protein>
<dbReference type="Pfam" id="PF13302">
    <property type="entry name" value="Acetyltransf_3"/>
    <property type="match status" value="1"/>
</dbReference>
<organism evidence="2 3">
    <name type="scientific">Sphaerisporangium album</name>
    <dbReference type="NCBI Taxonomy" id="509200"/>
    <lineage>
        <taxon>Bacteria</taxon>
        <taxon>Bacillati</taxon>
        <taxon>Actinomycetota</taxon>
        <taxon>Actinomycetes</taxon>
        <taxon>Streptosporangiales</taxon>
        <taxon>Streptosporangiaceae</taxon>
        <taxon>Sphaerisporangium</taxon>
    </lineage>
</organism>
<dbReference type="InterPro" id="IPR000182">
    <property type="entry name" value="GNAT_dom"/>
</dbReference>
<dbReference type="PANTHER" id="PTHR43441">
    <property type="entry name" value="RIBOSOMAL-PROTEIN-SERINE ACETYLTRANSFERASE"/>
    <property type="match status" value="1"/>
</dbReference>
<dbReference type="EMBL" id="QOIL01000018">
    <property type="protein sequence ID" value="RCG26862.1"/>
    <property type="molecule type" value="Genomic_DNA"/>
</dbReference>
<proteinExistence type="predicted"/>
<dbReference type="InterPro" id="IPR051908">
    <property type="entry name" value="Ribosomal_N-acetyltransferase"/>
</dbReference>
<evidence type="ECO:0000313" key="2">
    <source>
        <dbReference type="EMBL" id="RCG26862.1"/>
    </source>
</evidence>
<evidence type="ECO:0000313" key="3">
    <source>
        <dbReference type="Proteomes" id="UP000253094"/>
    </source>
</evidence>
<dbReference type="Gene3D" id="3.40.630.30">
    <property type="match status" value="1"/>
</dbReference>
<dbReference type="Proteomes" id="UP000253094">
    <property type="component" value="Unassembled WGS sequence"/>
</dbReference>
<gene>
    <name evidence="2" type="ORF">DQ384_28715</name>
</gene>
<keyword evidence="2" id="KW-0808">Transferase</keyword>
<evidence type="ECO:0000259" key="1">
    <source>
        <dbReference type="PROSITE" id="PS51186"/>
    </source>
</evidence>
<dbReference type="PANTHER" id="PTHR43441:SF10">
    <property type="entry name" value="ACETYLTRANSFERASE"/>
    <property type="match status" value="1"/>
</dbReference>
<keyword evidence="3" id="KW-1185">Reference proteome</keyword>
<dbReference type="OrthoDB" id="2061990at2"/>
<dbReference type="GO" id="GO:1990189">
    <property type="term" value="F:protein N-terminal-serine acetyltransferase activity"/>
    <property type="evidence" value="ECO:0007669"/>
    <property type="project" value="TreeGrafter"/>
</dbReference>
<dbReference type="AlphaFoldDB" id="A0A367FAH4"/>
<dbReference type="PROSITE" id="PS51186">
    <property type="entry name" value="GNAT"/>
    <property type="match status" value="1"/>
</dbReference>
<dbReference type="RefSeq" id="WP_114031993.1">
    <property type="nucleotide sequence ID" value="NZ_QOIL01000018.1"/>
</dbReference>
<reference evidence="2 3" key="1">
    <citation type="submission" date="2018-06" db="EMBL/GenBank/DDBJ databases">
        <title>Sphaerisporangium craniellae sp. nov., isolated from a marine sponge in the South China Sea.</title>
        <authorList>
            <person name="Li L."/>
        </authorList>
    </citation>
    <scope>NUCLEOTIDE SEQUENCE [LARGE SCALE GENOMIC DNA]</scope>
    <source>
        <strain evidence="2 3">CCTCC AA 208026</strain>
    </source>
</reference>
<accession>A0A367FAH4</accession>